<protein>
    <submittedName>
        <fullName evidence="3">Copia protein</fullName>
    </submittedName>
</protein>
<dbReference type="InterPro" id="IPR013103">
    <property type="entry name" value="RVT_2"/>
</dbReference>
<evidence type="ECO:0000256" key="1">
    <source>
        <dbReference type="SAM" id="MobiDB-lite"/>
    </source>
</evidence>
<dbReference type="EMBL" id="BKCJ010546850">
    <property type="protein sequence ID" value="GFB07620.1"/>
    <property type="molecule type" value="Genomic_DNA"/>
</dbReference>
<evidence type="ECO:0000313" key="3">
    <source>
        <dbReference type="EMBL" id="GFB07620.1"/>
    </source>
</evidence>
<feature type="compositionally biased region" description="Acidic residues" evidence="1">
    <location>
        <begin position="1"/>
        <end position="10"/>
    </location>
</feature>
<feature type="compositionally biased region" description="Low complexity" evidence="1">
    <location>
        <begin position="66"/>
        <end position="77"/>
    </location>
</feature>
<accession>A0A699KVG0</accession>
<proteinExistence type="predicted"/>
<evidence type="ECO:0000259" key="2">
    <source>
        <dbReference type="Pfam" id="PF07727"/>
    </source>
</evidence>
<dbReference type="Pfam" id="PF07727">
    <property type="entry name" value="RVT_2"/>
    <property type="match status" value="1"/>
</dbReference>
<organism evidence="3">
    <name type="scientific">Tanacetum cinerariifolium</name>
    <name type="common">Dalmatian daisy</name>
    <name type="synonym">Chrysanthemum cinerariifolium</name>
    <dbReference type="NCBI Taxonomy" id="118510"/>
    <lineage>
        <taxon>Eukaryota</taxon>
        <taxon>Viridiplantae</taxon>
        <taxon>Streptophyta</taxon>
        <taxon>Embryophyta</taxon>
        <taxon>Tracheophyta</taxon>
        <taxon>Spermatophyta</taxon>
        <taxon>Magnoliopsida</taxon>
        <taxon>eudicotyledons</taxon>
        <taxon>Gunneridae</taxon>
        <taxon>Pentapetalae</taxon>
        <taxon>asterids</taxon>
        <taxon>campanulids</taxon>
        <taxon>Asterales</taxon>
        <taxon>Asteraceae</taxon>
        <taxon>Asteroideae</taxon>
        <taxon>Anthemideae</taxon>
        <taxon>Anthemidinae</taxon>
        <taxon>Tanacetum</taxon>
    </lineage>
</organism>
<feature type="region of interest" description="Disordered" evidence="1">
    <location>
        <begin position="1"/>
        <end position="86"/>
    </location>
</feature>
<feature type="domain" description="Reverse transcriptase Ty1/copia-type" evidence="2">
    <location>
        <begin position="162"/>
        <end position="271"/>
    </location>
</feature>
<reference evidence="3" key="1">
    <citation type="journal article" date="2019" name="Sci. Rep.">
        <title>Draft genome of Tanacetum cinerariifolium, the natural source of mosquito coil.</title>
        <authorList>
            <person name="Yamashiro T."/>
            <person name="Shiraishi A."/>
            <person name="Satake H."/>
            <person name="Nakayama K."/>
        </authorList>
    </citation>
    <scope>NUCLEOTIDE SEQUENCE</scope>
</reference>
<comment type="caution">
    <text evidence="3">The sequence shown here is derived from an EMBL/GenBank/DDBJ whole genome shotgun (WGS) entry which is preliminary data.</text>
</comment>
<sequence>MSSDSNDEQDVIIVQNSPTPVTTPVHDVPNHEEVAQSVLSPSLDLNDDDIEKFSSLQTQEQEGKDSSSVSPASTPTAFAGNTPPVSPRPSAGRLFLLQETPILLIDILANCLPMQSSSSYDDEYHGPDISNQEKEILVNPITTKKVNEAHPYSLIIGDLHTPVQTRKKAKAQILKNKRDARGIVCSYKARLVAQGHRQEEGIDYTEMFAPVARVKVIRLFLAFASYMGFMMYQMDVKSAFLNGEIQEEVYVTQPKGFEDPKYPKRVYKVVKISVWSSSGS</sequence>
<name>A0A699KVG0_TANCI</name>
<feature type="compositionally biased region" description="Low complexity" evidence="1">
    <location>
        <begin position="18"/>
        <end position="27"/>
    </location>
</feature>
<dbReference type="AlphaFoldDB" id="A0A699KVG0"/>
<gene>
    <name evidence="3" type="ORF">Tci_679591</name>
</gene>